<dbReference type="Proteomes" id="UP001161757">
    <property type="component" value="Unassembled WGS sequence"/>
</dbReference>
<organism evidence="8 9">
    <name type="scientific">Exophiala dermatitidis</name>
    <name type="common">Black yeast-like fungus</name>
    <name type="synonym">Wangiella dermatitidis</name>
    <dbReference type="NCBI Taxonomy" id="5970"/>
    <lineage>
        <taxon>Eukaryota</taxon>
        <taxon>Fungi</taxon>
        <taxon>Dikarya</taxon>
        <taxon>Ascomycota</taxon>
        <taxon>Pezizomycotina</taxon>
        <taxon>Eurotiomycetes</taxon>
        <taxon>Chaetothyriomycetidae</taxon>
        <taxon>Chaetothyriales</taxon>
        <taxon>Herpotrichiellaceae</taxon>
        <taxon>Exophiala</taxon>
    </lineage>
</organism>
<sequence>MPPRKSNASTAAATDANGDVSMVSNATTSSNTAQAKSSRQSGGGKQDDGVSIDDLLLPRTLVSRLARGVLPPNTSIQKDATLAIAKSATVFISYLAHHANEQTTKKTIGPQDVLKALKEIEMDGVMELGAVGKDGRLGGRLERELEAYEKILQRKRKGYRDKMKARESLAADGDDEAERGEPSSKKARRASEEEENVDDDERLLEQQLNGTGGEDNFDSEHTEKSKRKSKSSQSVANGKARASATESEVEGGDTAAEESGHGDEDDEDEEPEEEDEEDEQDDQEDEDVEDDQDDHDEEVDSVEDVDGRHRSNGTRRPLIPGRDVDVGSEDESD</sequence>
<dbReference type="EMBL" id="JAJGCB010000001">
    <property type="protein sequence ID" value="KAJ8995404.1"/>
    <property type="molecule type" value="Genomic_DNA"/>
</dbReference>
<evidence type="ECO:0000256" key="4">
    <source>
        <dbReference type="ARBA" id="ARBA00039775"/>
    </source>
</evidence>
<accession>A0AAN6F2W7</accession>
<dbReference type="GO" id="GO:0046982">
    <property type="term" value="F:protein heterodimerization activity"/>
    <property type="evidence" value="ECO:0007669"/>
    <property type="project" value="InterPro"/>
</dbReference>
<gene>
    <name evidence="8" type="ORF">HRR80_000179</name>
</gene>
<keyword evidence="2" id="KW-0235">DNA replication</keyword>
<evidence type="ECO:0000256" key="6">
    <source>
        <dbReference type="SAM" id="MobiDB-lite"/>
    </source>
</evidence>
<dbReference type="Pfam" id="PF00808">
    <property type="entry name" value="CBFD_NFYB_HMF"/>
    <property type="match status" value="1"/>
</dbReference>
<dbReference type="InterPro" id="IPR051377">
    <property type="entry name" value="DNA_Pol-Epsilon_Subunit"/>
</dbReference>
<dbReference type="PANTHER" id="PTHR46172">
    <property type="entry name" value="DNA POLYMERASE EPSILON SUBUNIT 3"/>
    <property type="match status" value="1"/>
</dbReference>
<keyword evidence="3" id="KW-0539">Nucleus</keyword>
<feature type="compositionally biased region" description="Acidic residues" evidence="6">
    <location>
        <begin position="263"/>
        <end position="304"/>
    </location>
</feature>
<evidence type="ECO:0000259" key="7">
    <source>
        <dbReference type="Pfam" id="PF00808"/>
    </source>
</evidence>
<evidence type="ECO:0000313" key="8">
    <source>
        <dbReference type="EMBL" id="KAJ8995404.1"/>
    </source>
</evidence>
<dbReference type="AlphaFoldDB" id="A0AAN6F2W7"/>
<evidence type="ECO:0000313" key="9">
    <source>
        <dbReference type="Proteomes" id="UP001161757"/>
    </source>
</evidence>
<dbReference type="Gene3D" id="1.10.20.10">
    <property type="entry name" value="Histone, subunit A"/>
    <property type="match status" value="1"/>
</dbReference>
<protein>
    <recommendedName>
        <fullName evidence="4">DNA polymerase epsilon subunit D</fullName>
    </recommendedName>
    <alternativeName>
        <fullName evidence="5">DNA polymerase II subunit D</fullName>
    </alternativeName>
</protein>
<dbReference type="PANTHER" id="PTHR46172:SF1">
    <property type="entry name" value="DNA POLYMERASE EPSILON SUBUNIT 3"/>
    <property type="match status" value="1"/>
</dbReference>
<dbReference type="GO" id="GO:0031507">
    <property type="term" value="P:heterochromatin formation"/>
    <property type="evidence" value="ECO:0007669"/>
    <property type="project" value="TreeGrafter"/>
</dbReference>
<dbReference type="GO" id="GO:0006974">
    <property type="term" value="P:DNA damage response"/>
    <property type="evidence" value="ECO:0007669"/>
    <property type="project" value="TreeGrafter"/>
</dbReference>
<dbReference type="GO" id="GO:0031490">
    <property type="term" value="F:chromatin DNA binding"/>
    <property type="evidence" value="ECO:0007669"/>
    <property type="project" value="TreeGrafter"/>
</dbReference>
<feature type="region of interest" description="Disordered" evidence="6">
    <location>
        <begin position="1"/>
        <end position="50"/>
    </location>
</feature>
<dbReference type="SUPFAM" id="SSF47113">
    <property type="entry name" value="Histone-fold"/>
    <property type="match status" value="1"/>
</dbReference>
<feature type="region of interest" description="Disordered" evidence="6">
    <location>
        <begin position="156"/>
        <end position="333"/>
    </location>
</feature>
<reference evidence="8" key="1">
    <citation type="submission" date="2023-01" db="EMBL/GenBank/DDBJ databases">
        <title>Exophiala dermititidis isolated from Cystic Fibrosis Patient.</title>
        <authorList>
            <person name="Kurbessoian T."/>
            <person name="Crocker A."/>
            <person name="Murante D."/>
            <person name="Hogan D.A."/>
            <person name="Stajich J.E."/>
        </authorList>
    </citation>
    <scope>NUCLEOTIDE SEQUENCE</scope>
    <source>
        <strain evidence="8">Ex8</strain>
    </source>
</reference>
<dbReference type="GO" id="GO:0006272">
    <property type="term" value="P:leading strand elongation"/>
    <property type="evidence" value="ECO:0007669"/>
    <property type="project" value="TreeGrafter"/>
</dbReference>
<dbReference type="CDD" id="cd22928">
    <property type="entry name" value="HFD_POLE3_DPB4"/>
    <property type="match status" value="1"/>
</dbReference>
<evidence type="ECO:0000256" key="3">
    <source>
        <dbReference type="ARBA" id="ARBA00023242"/>
    </source>
</evidence>
<feature type="domain" description="Transcription factor CBF/NF-Y/archaeal histone" evidence="7">
    <location>
        <begin position="57"/>
        <end position="117"/>
    </location>
</feature>
<evidence type="ECO:0000256" key="2">
    <source>
        <dbReference type="ARBA" id="ARBA00022705"/>
    </source>
</evidence>
<comment type="caution">
    <text evidence="8">The sequence shown here is derived from an EMBL/GenBank/DDBJ whole genome shotgun (WGS) entry which is preliminary data.</text>
</comment>
<dbReference type="InterPro" id="IPR003958">
    <property type="entry name" value="CBFA_NFYB_domain"/>
</dbReference>
<proteinExistence type="predicted"/>
<evidence type="ECO:0000256" key="1">
    <source>
        <dbReference type="ARBA" id="ARBA00004123"/>
    </source>
</evidence>
<feature type="compositionally biased region" description="Basic and acidic residues" evidence="6">
    <location>
        <begin position="160"/>
        <end position="169"/>
    </location>
</feature>
<name>A0AAN6F2W7_EXODE</name>
<feature type="compositionally biased region" description="Acidic residues" evidence="6">
    <location>
        <begin position="192"/>
        <end position="202"/>
    </location>
</feature>
<evidence type="ECO:0000256" key="5">
    <source>
        <dbReference type="ARBA" id="ARBA00042096"/>
    </source>
</evidence>
<dbReference type="GO" id="GO:0008622">
    <property type="term" value="C:epsilon DNA polymerase complex"/>
    <property type="evidence" value="ECO:0007669"/>
    <property type="project" value="TreeGrafter"/>
</dbReference>
<feature type="compositionally biased region" description="Polar residues" evidence="6">
    <location>
        <begin position="22"/>
        <end position="40"/>
    </location>
</feature>
<dbReference type="GO" id="GO:0008623">
    <property type="term" value="C:CHRAC"/>
    <property type="evidence" value="ECO:0007669"/>
    <property type="project" value="TreeGrafter"/>
</dbReference>
<feature type="compositionally biased region" description="Low complexity" evidence="6">
    <location>
        <begin position="1"/>
        <end position="19"/>
    </location>
</feature>
<dbReference type="InterPro" id="IPR009072">
    <property type="entry name" value="Histone-fold"/>
</dbReference>
<comment type="subcellular location">
    <subcellularLocation>
        <location evidence="1">Nucleus</location>
    </subcellularLocation>
</comment>